<dbReference type="NCBIfam" id="TIGR03544">
    <property type="entry name" value="DivI1A_domain"/>
    <property type="match status" value="1"/>
</dbReference>
<gene>
    <name evidence="9" type="ORF">CYPRO_0328</name>
</gene>
<accession>A0A345UGL4</accession>
<dbReference type="InterPro" id="IPR019933">
    <property type="entry name" value="DivIVA_domain"/>
</dbReference>
<evidence type="ECO:0000256" key="3">
    <source>
        <dbReference type="ARBA" id="ARBA00022490"/>
    </source>
</evidence>
<dbReference type="PANTHER" id="PTHR35794">
    <property type="entry name" value="CELL DIVISION PROTEIN DIVIVA"/>
    <property type="match status" value="1"/>
</dbReference>
<feature type="coiled-coil region" evidence="7">
    <location>
        <begin position="43"/>
        <end position="124"/>
    </location>
</feature>
<evidence type="ECO:0000256" key="1">
    <source>
        <dbReference type="ARBA" id="ARBA00004496"/>
    </source>
</evidence>
<evidence type="ECO:0000256" key="2">
    <source>
        <dbReference type="ARBA" id="ARBA00009008"/>
    </source>
</evidence>
<dbReference type="Proteomes" id="UP000254808">
    <property type="component" value="Chromosome"/>
</dbReference>
<comment type="similarity">
    <text evidence="2">Belongs to the DivIVA family.</text>
</comment>
<evidence type="ECO:0000256" key="4">
    <source>
        <dbReference type="ARBA" id="ARBA00022618"/>
    </source>
</evidence>
<protein>
    <submittedName>
        <fullName evidence="9">Cell division initiation protein</fullName>
    </submittedName>
</protein>
<feature type="compositionally biased region" description="Acidic residues" evidence="8">
    <location>
        <begin position="187"/>
        <end position="197"/>
    </location>
</feature>
<dbReference type="AlphaFoldDB" id="A0A345UGL4"/>
<keyword evidence="6" id="KW-0131">Cell cycle</keyword>
<keyword evidence="10" id="KW-1185">Reference proteome</keyword>
<dbReference type="PANTHER" id="PTHR35794:SF2">
    <property type="entry name" value="CELL DIVISION PROTEIN DIVIVA"/>
    <property type="match status" value="1"/>
</dbReference>
<dbReference type="EMBL" id="CP027806">
    <property type="protein sequence ID" value="AXI99615.1"/>
    <property type="molecule type" value="Genomic_DNA"/>
</dbReference>
<reference evidence="9 10" key="1">
    <citation type="submission" date="2018-03" db="EMBL/GenBank/DDBJ databases">
        <title>Phenotypic and genomic properties of Cyclonatronum proteinivorum gen. nov., sp. nov., a haloalkaliphilic bacteroidete from soda lakes possessing Na+-translocating rhodopsin.</title>
        <authorList>
            <person name="Toshchakov S.V."/>
            <person name="Korzhenkov A."/>
            <person name="Samarov N.I."/>
            <person name="Kublanov I.V."/>
            <person name="Muntyan M.S."/>
            <person name="Sorokin D.Y."/>
        </authorList>
    </citation>
    <scope>NUCLEOTIDE SEQUENCE [LARGE SCALE GENOMIC DNA]</scope>
    <source>
        <strain evidence="9 10">Omega</strain>
    </source>
</reference>
<proteinExistence type="inferred from homology"/>
<evidence type="ECO:0000256" key="8">
    <source>
        <dbReference type="SAM" id="MobiDB-lite"/>
    </source>
</evidence>
<dbReference type="Gene3D" id="6.10.250.660">
    <property type="match status" value="1"/>
</dbReference>
<keyword evidence="4 9" id="KW-0132">Cell division</keyword>
<dbReference type="GO" id="GO:0051301">
    <property type="term" value="P:cell division"/>
    <property type="evidence" value="ECO:0007669"/>
    <property type="project" value="UniProtKB-KW"/>
</dbReference>
<evidence type="ECO:0000256" key="6">
    <source>
        <dbReference type="ARBA" id="ARBA00023306"/>
    </source>
</evidence>
<dbReference type="Pfam" id="PF05103">
    <property type="entry name" value="DivIVA"/>
    <property type="match status" value="1"/>
</dbReference>
<dbReference type="KEGG" id="cprv:CYPRO_0328"/>
<organism evidence="9 10">
    <name type="scientific">Cyclonatronum proteinivorum</name>
    <dbReference type="NCBI Taxonomy" id="1457365"/>
    <lineage>
        <taxon>Bacteria</taxon>
        <taxon>Pseudomonadati</taxon>
        <taxon>Balneolota</taxon>
        <taxon>Balneolia</taxon>
        <taxon>Balneolales</taxon>
        <taxon>Cyclonatronaceae</taxon>
        <taxon>Cyclonatronum</taxon>
    </lineage>
</organism>
<keyword evidence="3" id="KW-0963">Cytoplasm</keyword>
<dbReference type="GO" id="GO:0005737">
    <property type="term" value="C:cytoplasm"/>
    <property type="evidence" value="ECO:0007669"/>
    <property type="project" value="UniProtKB-SubCell"/>
</dbReference>
<evidence type="ECO:0000313" key="9">
    <source>
        <dbReference type="EMBL" id="AXI99615.1"/>
    </source>
</evidence>
<comment type="subcellular location">
    <subcellularLocation>
        <location evidence="1">Cytoplasm</location>
    </subcellularLocation>
</comment>
<keyword evidence="5 7" id="KW-0175">Coiled coil</keyword>
<feature type="region of interest" description="Disordered" evidence="8">
    <location>
        <begin position="151"/>
        <end position="197"/>
    </location>
</feature>
<sequence>MTITALEIKQRTFTKSLRGYDPAEVNAFLSMLANEWEHQVTKIKSLERDVREVNDKLSHYQRIEATLHETLQTARENAEQKLENARRDAKNKLQKAEIDAEQIIKEARQQKQHIRQSIITLLERREEIIRGMGSYLDIAQKSLDSFQKDGQSIYQLPGSDGASEPLPVSGKKAPSAAESGKTAPGTEDIDDLIEELD</sequence>
<name>A0A345UGL4_9BACT</name>
<dbReference type="RefSeq" id="WP_114982904.1">
    <property type="nucleotide sequence ID" value="NZ_CP027806.1"/>
</dbReference>
<dbReference type="InterPro" id="IPR007793">
    <property type="entry name" value="DivIVA_fam"/>
</dbReference>
<evidence type="ECO:0000256" key="5">
    <source>
        <dbReference type="ARBA" id="ARBA00023054"/>
    </source>
</evidence>
<evidence type="ECO:0000256" key="7">
    <source>
        <dbReference type="SAM" id="Coils"/>
    </source>
</evidence>
<evidence type="ECO:0000313" key="10">
    <source>
        <dbReference type="Proteomes" id="UP000254808"/>
    </source>
</evidence>
<dbReference type="OrthoDB" id="9815492at2"/>